<dbReference type="SUPFAM" id="SSF53335">
    <property type="entry name" value="S-adenosyl-L-methionine-dependent methyltransferases"/>
    <property type="match status" value="1"/>
</dbReference>
<protein>
    <recommendedName>
        <fullName evidence="3">SAM-dependent methyltransferase</fullName>
    </recommendedName>
</protein>
<keyword evidence="2" id="KW-1185">Reference proteome</keyword>
<evidence type="ECO:0000313" key="2">
    <source>
        <dbReference type="Proteomes" id="UP000249304"/>
    </source>
</evidence>
<accession>A0A2W2E650</accession>
<evidence type="ECO:0000313" key="1">
    <source>
        <dbReference type="EMBL" id="PZG18033.1"/>
    </source>
</evidence>
<dbReference type="PIRSF" id="PIRSF017393">
    <property type="entry name" value="MTase_SAV2177"/>
    <property type="match status" value="1"/>
</dbReference>
<sequence>MYDYLLGGTNNYAVDRAAAAEGMKYDPDIRAVAVANRSFLKRAVRYVAEQGITQFLDVGTGLPTEENVHEIAQSVAPNARTVYVDNDPNVLPLAQALIVGDEQTRYIEADLRDPHGILTHPVTVRHLDHSQPWCLVLCSVLHFVPDADDAYGVVYRLMDAMPPGSYMIFTHASSTDIDPRLQEIVTRTNARLRVPITYRPIEDIARFLDHPGWEMVQPGLVDVQRWQPEKVSDDDATSYTIRVMAGVAVRR</sequence>
<organism evidence="1 2">
    <name type="scientific">Nonomuraea aridisoli</name>
    <dbReference type="NCBI Taxonomy" id="2070368"/>
    <lineage>
        <taxon>Bacteria</taxon>
        <taxon>Bacillati</taxon>
        <taxon>Actinomycetota</taxon>
        <taxon>Actinomycetes</taxon>
        <taxon>Streptosporangiales</taxon>
        <taxon>Streptosporangiaceae</taxon>
        <taxon>Nonomuraea</taxon>
    </lineage>
</organism>
<reference evidence="1 2" key="1">
    <citation type="submission" date="2018-01" db="EMBL/GenBank/DDBJ databases">
        <title>Draft genome sequence of Nonomuraea sp. KC333.</title>
        <authorList>
            <person name="Sahin N."/>
            <person name="Saygin H."/>
            <person name="Ay H."/>
        </authorList>
    </citation>
    <scope>NUCLEOTIDE SEQUENCE [LARGE SCALE GENOMIC DNA]</scope>
    <source>
        <strain evidence="1 2">KC333</strain>
    </source>
</reference>
<gene>
    <name evidence="1" type="ORF">C1J01_16320</name>
</gene>
<dbReference type="AlphaFoldDB" id="A0A2W2E650"/>
<dbReference type="Pfam" id="PF04672">
    <property type="entry name" value="Methyltransf_19"/>
    <property type="match status" value="1"/>
</dbReference>
<evidence type="ECO:0008006" key="3">
    <source>
        <dbReference type="Google" id="ProtNLM"/>
    </source>
</evidence>
<dbReference type="InterPro" id="IPR029063">
    <property type="entry name" value="SAM-dependent_MTases_sf"/>
</dbReference>
<dbReference type="EMBL" id="POUD01000058">
    <property type="protein sequence ID" value="PZG18033.1"/>
    <property type="molecule type" value="Genomic_DNA"/>
</dbReference>
<proteinExistence type="predicted"/>
<dbReference type="Gene3D" id="3.40.50.150">
    <property type="entry name" value="Vaccinia Virus protein VP39"/>
    <property type="match status" value="1"/>
</dbReference>
<dbReference type="InterPro" id="IPR006764">
    <property type="entry name" value="SAM_dep_MeTrfase_SAV2177_type"/>
</dbReference>
<dbReference type="Proteomes" id="UP000249304">
    <property type="component" value="Unassembled WGS sequence"/>
</dbReference>
<name>A0A2W2E650_9ACTN</name>
<comment type="caution">
    <text evidence="1">The sequence shown here is derived from an EMBL/GenBank/DDBJ whole genome shotgun (WGS) entry which is preliminary data.</text>
</comment>